<dbReference type="SMART" id="SM00490">
    <property type="entry name" value="HELICc"/>
    <property type="match status" value="1"/>
</dbReference>
<dbReference type="InterPro" id="IPR014001">
    <property type="entry name" value="Helicase_ATP-bd"/>
</dbReference>
<dbReference type="InterPro" id="IPR001650">
    <property type="entry name" value="Helicase_C-like"/>
</dbReference>
<organism evidence="12 13">
    <name type="scientific">Arthrobacter pullicola</name>
    <dbReference type="NCBI Taxonomy" id="2762224"/>
    <lineage>
        <taxon>Bacteria</taxon>
        <taxon>Bacillati</taxon>
        <taxon>Actinomycetota</taxon>
        <taxon>Actinomycetes</taxon>
        <taxon>Micrococcales</taxon>
        <taxon>Micrococcaceae</taxon>
        <taxon>Arthrobacter</taxon>
    </lineage>
</organism>
<evidence type="ECO:0000256" key="7">
    <source>
        <dbReference type="ARBA" id="ARBA00023204"/>
    </source>
</evidence>
<dbReference type="InterPro" id="IPR055368">
    <property type="entry name" value="WH3_Lhr"/>
</dbReference>
<dbReference type="InterPro" id="IPR011545">
    <property type="entry name" value="DEAD/DEAH_box_helicase_dom"/>
</dbReference>
<evidence type="ECO:0000313" key="12">
    <source>
        <dbReference type="EMBL" id="MBD8044837.1"/>
    </source>
</evidence>
<keyword evidence="7" id="KW-0234">DNA repair</keyword>
<keyword evidence="3" id="KW-0378">Hydrolase</keyword>
<accession>A0ABR8YKR0</accession>
<proteinExistence type="predicted"/>
<sequence>MTSAASVLSKFTPATRDWFQGAFTEPTPAQVGAWDAVSSGSNALVIAPTGSGKTLAAFLWSLDRFIAAAASAPHQETLTDDAGPRGRSRVPKRKTKVLYISPLKALGVDVERNLRAPLIGITQTAKRLGLPAPSITVGVRSGDTPQNERRALLTRPPDILITTPESLFLMLTSQARETLSEVDTVIVDEVHAVAGTKRGAHLAVSLARLDALLEKPVQRIGLSATVEPQETVARFLGGNAPVKVVAPKSKKNWNLTVTVPVEDMTDLGNTPAQDTVEGGFAPQASIWPHVEEKIADLIEANRSTIVFANSRRLAERLTARLNEIHAYRLEAAQAATGTDGVPGPAAADQVAPGRVPAQLMAQAGVSIRTRRQDSGHRGGAAGGTAVGGTAAGSTAVGGTAAKGTAAGGTAVDDAALDETAPLLARAHHGSVSKDQRALIEDDLKSGRLRCVVATSSLELGIDMGAVDLVVQVESPPSVASGLQRVGRAGHQVGEISQGVMFPKHRGDLLNSAVTVERMLAGQIEPLFIPANPLDILAQQTVAATALGTIDVEEWFDVVRSSAPFAGLPRSAFDATLDLLAGRYPSDEFAELRPRIIWDRTENTITGRPGAQRLAVTSGGTIPDRGLFGVYLVGDSEGKNSRRVGELDEEMVYESRVGDVFALGATSWRIEDITHDRVLVSPAFGQPGKLPFWRGDSQGRPVELGRALGKFVREMAGSSDPVARERLAAVGLDEWAAGNLVAYLREQQLATEVVPSDRTLVIERFHDELGDWRVVLHSPFGMPVHAPWALAVGARLQQRYGLDGSAMASDDGIVLRVPLMEDEPPGAELFLFEPDELEAIVTAEVGGSALFASRFRECAARALLLPRQNPAKRTPLWQQRQRSAQLLDVARKFPTFPIVLETVRECLQDVYDLPALKDLAAAVERREIRLVETTTPQPSPFARSLLFGYVGAFLYEGDSPLAERRAAALSLDPTLLNELLGRAELRELLDARIIAQTEAELQRLAPDRRARGVEGVADLLRLLGPLTAAEVALRLEPLASGAAGASGAAAEGAEAPDAVPDSAAHATEAEAAGLLQELVRANRALLAGIAGTQRYAAIEDAARLRDALGVPLPMGVPLAFVEPVPDPLGDLVGRYARTHGPFTAAEAAARLGLGVAVVTTTLQRLAGEGRVAEGEFRPTEALILDAAAGADQTPPATVTVPGAPAGSEWCDAEVLRRLRRRSLAALRSDVEPVDPPTYGRFLPAWQNVGSSLRGLDGVVTVIDQLSGVPIPASAWEPLILGSRVRDYAPGMLDELTATGEVIWSGTGSLPGNDGWIALHLAENAPLTLNPEPDFTPTDLQSRLLELLSGTGAFFFRQLAEGLNREVLHAAPVQDGGALLPDSEIISALWELVWAGRITNDTFTPVRSLLAGGKTAHKQRATTPRARTARLGRLGRMPRGSLSSSSLRLAGGQDSPAHGSSAQGPAGRGSTGQPARGPQPLVAGRWSLLPPVEADTTIHAHATAELLMDRYGILTRGSVMSEGVPGGFGLLYKVLARLEEMGRCRRGYFIEQLGAAQFAVPATVDRLRSFSRENQLAVPEPQAVALAATDPANPYGAALPWPASEGGHRPGRKAGALVVMVDGGLVLYVERGGKTLLAYTDDAETLLLAAAALVDIIRRGAAEKMAVEKANGVDILDTPVATALMAAGFYSTPKGLRYRV</sequence>
<feature type="domain" description="Helicase C-terminal" evidence="11">
    <location>
        <begin position="293"/>
        <end position="534"/>
    </location>
</feature>
<keyword evidence="13" id="KW-1185">Reference proteome</keyword>
<keyword evidence="2" id="KW-0227">DNA damage</keyword>
<keyword evidence="6" id="KW-0238">DNA-binding</keyword>
<evidence type="ECO:0000259" key="10">
    <source>
        <dbReference type="PROSITE" id="PS51192"/>
    </source>
</evidence>
<dbReference type="GO" id="GO:0004386">
    <property type="term" value="F:helicase activity"/>
    <property type="evidence" value="ECO:0007669"/>
    <property type="project" value="UniProtKB-KW"/>
</dbReference>
<feature type="region of interest" description="Disordered" evidence="9">
    <location>
        <begin position="1410"/>
        <end position="1481"/>
    </location>
</feature>
<evidence type="ECO:0000256" key="1">
    <source>
        <dbReference type="ARBA" id="ARBA00022741"/>
    </source>
</evidence>
<dbReference type="SUPFAM" id="SSF52540">
    <property type="entry name" value="P-loop containing nucleoside triphosphate hydrolases"/>
    <property type="match status" value="1"/>
</dbReference>
<dbReference type="Pfam" id="PF00271">
    <property type="entry name" value="Helicase_C"/>
    <property type="match status" value="1"/>
</dbReference>
<feature type="compositionally biased region" description="Gly residues" evidence="9">
    <location>
        <begin position="377"/>
        <end position="390"/>
    </location>
</feature>
<feature type="region of interest" description="Disordered" evidence="9">
    <location>
        <begin position="369"/>
        <end position="390"/>
    </location>
</feature>
<gene>
    <name evidence="12" type="ORF">H9638_13580</name>
</gene>
<dbReference type="Proteomes" id="UP000652763">
    <property type="component" value="Unassembled WGS sequence"/>
</dbReference>
<evidence type="ECO:0000256" key="3">
    <source>
        <dbReference type="ARBA" id="ARBA00022801"/>
    </source>
</evidence>
<evidence type="ECO:0000256" key="4">
    <source>
        <dbReference type="ARBA" id="ARBA00022806"/>
    </source>
</evidence>
<dbReference type="PROSITE" id="PS51192">
    <property type="entry name" value="HELICASE_ATP_BIND_1"/>
    <property type="match status" value="1"/>
</dbReference>
<comment type="caution">
    <text evidence="12">The sequence shown here is derived from an EMBL/GenBank/DDBJ whole genome shotgun (WGS) entry which is preliminary data.</text>
</comment>
<dbReference type="Pfam" id="PF23235">
    <property type="entry name" value="WHD_3rd_Lhr"/>
    <property type="match status" value="1"/>
</dbReference>
<dbReference type="PANTHER" id="PTHR47962">
    <property type="entry name" value="ATP-DEPENDENT HELICASE LHR-RELATED-RELATED"/>
    <property type="match status" value="1"/>
</dbReference>
<evidence type="ECO:0000313" key="13">
    <source>
        <dbReference type="Proteomes" id="UP000652763"/>
    </source>
</evidence>
<evidence type="ECO:0000259" key="11">
    <source>
        <dbReference type="PROSITE" id="PS51194"/>
    </source>
</evidence>
<feature type="compositionally biased region" description="Low complexity" evidence="9">
    <location>
        <begin position="1419"/>
        <end position="1450"/>
    </location>
</feature>
<dbReference type="SMART" id="SM00487">
    <property type="entry name" value="DEXDc"/>
    <property type="match status" value="1"/>
</dbReference>
<dbReference type="InterPro" id="IPR027417">
    <property type="entry name" value="P-loop_NTPase"/>
</dbReference>
<keyword evidence="1" id="KW-0547">Nucleotide-binding</keyword>
<dbReference type="PANTHER" id="PTHR47962:SF5">
    <property type="entry name" value="ATP-DEPENDENT HELICASE LHR-RELATED"/>
    <property type="match status" value="1"/>
</dbReference>
<keyword evidence="5" id="KW-0067">ATP-binding</keyword>
<dbReference type="InterPro" id="IPR013701">
    <property type="entry name" value="Lhr-like_DEAD/DEAH_assoc"/>
</dbReference>
<evidence type="ECO:0000256" key="9">
    <source>
        <dbReference type="SAM" id="MobiDB-lite"/>
    </source>
</evidence>
<feature type="domain" description="Helicase ATP-binding" evidence="10">
    <location>
        <begin position="34"/>
        <end position="244"/>
    </location>
</feature>
<dbReference type="InterPro" id="IPR052511">
    <property type="entry name" value="ATP-dep_Helicase"/>
</dbReference>
<name>A0ABR8YKR0_9MICC</name>
<dbReference type="Pfam" id="PF19306">
    <property type="entry name" value="WHD_Lhr"/>
    <property type="match status" value="1"/>
</dbReference>
<dbReference type="RefSeq" id="WP_191748183.1">
    <property type="nucleotide sequence ID" value="NZ_JACSQC010000006.1"/>
</dbReference>
<keyword evidence="4 12" id="KW-0347">Helicase</keyword>
<dbReference type="InterPro" id="IPR055369">
    <property type="entry name" value="WH2_Lhr"/>
</dbReference>
<dbReference type="InterPro" id="IPR055367">
    <property type="entry name" value="WH4_Lhr"/>
</dbReference>
<dbReference type="Pfam" id="PF08494">
    <property type="entry name" value="DEAD_assoc"/>
    <property type="match status" value="1"/>
</dbReference>
<dbReference type="Pfam" id="PF23236">
    <property type="entry name" value="WHD_2nd_Lhr"/>
    <property type="match status" value="2"/>
</dbReference>
<evidence type="ECO:0000256" key="2">
    <source>
        <dbReference type="ARBA" id="ARBA00022763"/>
    </source>
</evidence>
<evidence type="ECO:0000256" key="8">
    <source>
        <dbReference type="ARBA" id="ARBA00023235"/>
    </source>
</evidence>
<dbReference type="Gene3D" id="3.40.50.300">
    <property type="entry name" value="P-loop containing nucleotide triphosphate hydrolases"/>
    <property type="match status" value="2"/>
</dbReference>
<keyword evidence="8" id="KW-0413">Isomerase</keyword>
<dbReference type="EMBL" id="JACSQC010000006">
    <property type="protein sequence ID" value="MBD8044837.1"/>
    <property type="molecule type" value="Genomic_DNA"/>
</dbReference>
<evidence type="ECO:0000256" key="6">
    <source>
        <dbReference type="ARBA" id="ARBA00023125"/>
    </source>
</evidence>
<reference evidence="12 13" key="1">
    <citation type="submission" date="2020-08" db="EMBL/GenBank/DDBJ databases">
        <title>A Genomic Blueprint of the Chicken Gut Microbiome.</title>
        <authorList>
            <person name="Gilroy R."/>
            <person name="Ravi A."/>
            <person name="Getino M."/>
            <person name="Pursley I."/>
            <person name="Horton D.L."/>
            <person name="Alikhan N.-F."/>
            <person name="Baker D."/>
            <person name="Gharbi K."/>
            <person name="Hall N."/>
            <person name="Watson M."/>
            <person name="Adriaenssens E.M."/>
            <person name="Foster-Nyarko E."/>
            <person name="Jarju S."/>
            <person name="Secka A."/>
            <person name="Antonio M."/>
            <person name="Oren A."/>
            <person name="Chaudhuri R."/>
            <person name="La Ragione R.M."/>
            <person name="Hildebrand F."/>
            <person name="Pallen M.J."/>
        </authorList>
    </citation>
    <scope>NUCLEOTIDE SEQUENCE [LARGE SCALE GENOMIC DNA]</scope>
    <source>
        <strain evidence="12 13">Sa2BUA2</strain>
    </source>
</reference>
<dbReference type="Pfam" id="PF23234">
    <property type="entry name" value="WHD_4th_Lhr"/>
    <property type="match status" value="1"/>
</dbReference>
<dbReference type="PROSITE" id="PS51194">
    <property type="entry name" value="HELICASE_CTER"/>
    <property type="match status" value="1"/>
</dbReference>
<evidence type="ECO:0000256" key="5">
    <source>
        <dbReference type="ARBA" id="ARBA00022840"/>
    </source>
</evidence>
<dbReference type="InterPro" id="IPR045628">
    <property type="entry name" value="Lhr_WH_dom"/>
</dbReference>
<protein>
    <submittedName>
        <fullName evidence="12">DEAD/DEAH box helicase</fullName>
    </submittedName>
</protein>
<dbReference type="Pfam" id="PF00270">
    <property type="entry name" value="DEAD"/>
    <property type="match status" value="1"/>
</dbReference>